<dbReference type="HOGENOM" id="CLU_2799185_0_0_1"/>
<dbReference type="InParanoid" id="F6H5Z6"/>
<keyword evidence="3" id="KW-1185">Reference proteome</keyword>
<dbReference type="Proteomes" id="UP000009183">
    <property type="component" value="Chromosome 14"/>
</dbReference>
<accession>F6H5Z6</accession>
<proteinExistence type="predicted"/>
<feature type="region of interest" description="Disordered" evidence="1">
    <location>
        <begin position="1"/>
        <end position="27"/>
    </location>
</feature>
<dbReference type="EMBL" id="FN595241">
    <property type="protein sequence ID" value="CCB47635.1"/>
    <property type="molecule type" value="Genomic_DNA"/>
</dbReference>
<name>F6H5Z6_VITVI</name>
<dbReference type="AlphaFoldDB" id="F6H5Z6"/>
<gene>
    <name evidence="2" type="ordered locus">VIT_14s0036g00960</name>
</gene>
<reference evidence="3" key="1">
    <citation type="journal article" date="2007" name="Nature">
        <title>The grapevine genome sequence suggests ancestral hexaploidization in major angiosperm phyla.</title>
        <authorList>
            <consortium name="The French-Italian Public Consortium for Grapevine Genome Characterization."/>
            <person name="Jaillon O."/>
            <person name="Aury J.-M."/>
            <person name="Noel B."/>
            <person name="Policriti A."/>
            <person name="Clepet C."/>
            <person name="Casagrande A."/>
            <person name="Choisne N."/>
            <person name="Aubourg S."/>
            <person name="Vitulo N."/>
            <person name="Jubin C."/>
            <person name="Vezzi A."/>
            <person name="Legeai F."/>
            <person name="Hugueney P."/>
            <person name="Dasilva C."/>
            <person name="Horner D."/>
            <person name="Mica E."/>
            <person name="Jublot D."/>
            <person name="Poulain J."/>
            <person name="Bruyere C."/>
            <person name="Billault A."/>
            <person name="Segurens B."/>
            <person name="Gouyvenoux M."/>
            <person name="Ugarte E."/>
            <person name="Cattonaro F."/>
            <person name="Anthouard V."/>
            <person name="Vico V."/>
            <person name="Del Fabbro C."/>
            <person name="Alaux M."/>
            <person name="Di Gaspero G."/>
            <person name="Dumas V."/>
            <person name="Felice N."/>
            <person name="Paillard S."/>
            <person name="Juman I."/>
            <person name="Moroldo M."/>
            <person name="Scalabrin S."/>
            <person name="Canaguier A."/>
            <person name="Le Clainche I."/>
            <person name="Malacrida G."/>
            <person name="Durand E."/>
            <person name="Pesole G."/>
            <person name="Laucou V."/>
            <person name="Chatelet P."/>
            <person name="Merdinoglu D."/>
            <person name="Delledonne M."/>
            <person name="Pezzotti M."/>
            <person name="Lecharny A."/>
            <person name="Scarpelli C."/>
            <person name="Artiguenave F."/>
            <person name="Pe M.E."/>
            <person name="Valle G."/>
            <person name="Morgante M."/>
            <person name="Caboche M."/>
            <person name="Adam-Blondon A.-F."/>
            <person name="Weissenbach J."/>
            <person name="Quetier F."/>
            <person name="Wincker P."/>
        </authorList>
    </citation>
    <scope>NUCLEOTIDE SEQUENCE [LARGE SCALE GENOMIC DNA]</scope>
    <source>
        <strain evidence="3">cv. Pinot noir / PN40024</strain>
    </source>
</reference>
<dbReference type="PaxDb" id="29760-VIT_14s0036g00960.t01"/>
<evidence type="ECO:0000256" key="1">
    <source>
        <dbReference type="SAM" id="MobiDB-lite"/>
    </source>
</evidence>
<protein>
    <submittedName>
        <fullName evidence="2">Uncharacterized protein</fullName>
    </submittedName>
</protein>
<organism evidence="2 3">
    <name type="scientific">Vitis vinifera</name>
    <name type="common">Grape</name>
    <dbReference type="NCBI Taxonomy" id="29760"/>
    <lineage>
        <taxon>Eukaryota</taxon>
        <taxon>Viridiplantae</taxon>
        <taxon>Streptophyta</taxon>
        <taxon>Embryophyta</taxon>
        <taxon>Tracheophyta</taxon>
        <taxon>Spermatophyta</taxon>
        <taxon>Magnoliopsida</taxon>
        <taxon>eudicotyledons</taxon>
        <taxon>Gunneridae</taxon>
        <taxon>Pentapetalae</taxon>
        <taxon>rosids</taxon>
        <taxon>Vitales</taxon>
        <taxon>Vitaceae</taxon>
        <taxon>Viteae</taxon>
        <taxon>Vitis</taxon>
    </lineage>
</organism>
<sequence>MPLHGMGGDLRYTRHLANSGQPSLPERKLGHHRLLSRLPQQGRILLLERGSVTSTHNTNIPNLQTKQK</sequence>
<evidence type="ECO:0000313" key="3">
    <source>
        <dbReference type="Proteomes" id="UP000009183"/>
    </source>
</evidence>
<evidence type="ECO:0000313" key="2">
    <source>
        <dbReference type="EMBL" id="CCB47635.1"/>
    </source>
</evidence>